<keyword evidence="4 9" id="KW-0547">Nucleotide-binding</keyword>
<evidence type="ECO:0000256" key="2">
    <source>
        <dbReference type="ARBA" id="ARBA00022527"/>
    </source>
</evidence>
<feature type="region of interest" description="Disordered" evidence="10">
    <location>
        <begin position="703"/>
        <end position="848"/>
    </location>
</feature>
<feature type="region of interest" description="Disordered" evidence="10">
    <location>
        <begin position="409"/>
        <end position="533"/>
    </location>
</feature>
<evidence type="ECO:0000259" key="11">
    <source>
        <dbReference type="PROSITE" id="PS50011"/>
    </source>
</evidence>
<evidence type="ECO:0000256" key="1">
    <source>
        <dbReference type="ARBA" id="ARBA00012513"/>
    </source>
</evidence>
<feature type="compositionally biased region" description="Low complexity" evidence="10">
    <location>
        <begin position="582"/>
        <end position="616"/>
    </location>
</feature>
<keyword evidence="6 9" id="KW-0067">ATP-binding</keyword>
<evidence type="ECO:0000256" key="3">
    <source>
        <dbReference type="ARBA" id="ARBA00022679"/>
    </source>
</evidence>
<evidence type="ECO:0000256" key="6">
    <source>
        <dbReference type="ARBA" id="ARBA00022840"/>
    </source>
</evidence>
<organism evidence="12 13">
    <name type="scientific">Chlorella sorokiniana</name>
    <name type="common">Freshwater green alga</name>
    <dbReference type="NCBI Taxonomy" id="3076"/>
    <lineage>
        <taxon>Eukaryota</taxon>
        <taxon>Viridiplantae</taxon>
        <taxon>Chlorophyta</taxon>
        <taxon>core chlorophytes</taxon>
        <taxon>Trebouxiophyceae</taxon>
        <taxon>Chlorellales</taxon>
        <taxon>Chlorellaceae</taxon>
        <taxon>Chlorella clade</taxon>
        <taxon>Chlorella</taxon>
    </lineage>
</organism>
<comment type="caution">
    <text evidence="12">The sequence shown here is derived from an EMBL/GenBank/DDBJ whole genome shotgun (WGS) entry which is preliminary data.</text>
</comment>
<dbReference type="InterPro" id="IPR011009">
    <property type="entry name" value="Kinase-like_dom_sf"/>
</dbReference>
<evidence type="ECO:0000256" key="10">
    <source>
        <dbReference type="SAM" id="MobiDB-lite"/>
    </source>
</evidence>
<feature type="domain" description="Protein kinase" evidence="11">
    <location>
        <begin position="33"/>
        <end position="301"/>
    </location>
</feature>
<dbReference type="GO" id="GO:0005737">
    <property type="term" value="C:cytoplasm"/>
    <property type="evidence" value="ECO:0007669"/>
    <property type="project" value="TreeGrafter"/>
</dbReference>
<reference evidence="12 13" key="1">
    <citation type="journal article" date="2018" name="Plant J.">
        <title>Genome sequences of Chlorella sorokiniana UTEX 1602 and Micractinium conductrix SAG 241.80: implications to maltose excretion by a green alga.</title>
        <authorList>
            <person name="Arriola M.B."/>
            <person name="Velmurugan N."/>
            <person name="Zhang Y."/>
            <person name="Plunkett M.H."/>
            <person name="Hondzo H."/>
            <person name="Barney B.M."/>
        </authorList>
    </citation>
    <scope>NUCLEOTIDE SEQUENCE [LARGE SCALE GENOMIC DNA]</scope>
    <source>
        <strain evidence="13">UTEX 1602</strain>
    </source>
</reference>
<dbReference type="OrthoDB" id="248923at2759"/>
<dbReference type="GO" id="GO:0005524">
    <property type="term" value="F:ATP binding"/>
    <property type="evidence" value="ECO:0007669"/>
    <property type="project" value="UniProtKB-UniRule"/>
</dbReference>
<dbReference type="EC" id="2.7.11.1" evidence="1"/>
<dbReference type="InterPro" id="IPR000719">
    <property type="entry name" value="Prot_kinase_dom"/>
</dbReference>
<feature type="compositionally biased region" description="Low complexity" evidence="10">
    <location>
        <begin position="737"/>
        <end position="759"/>
    </location>
</feature>
<gene>
    <name evidence="12" type="ORF">C2E21_7493</name>
</gene>
<feature type="compositionally biased region" description="Low complexity" evidence="10">
    <location>
        <begin position="353"/>
        <end position="367"/>
    </location>
</feature>
<evidence type="ECO:0000313" key="13">
    <source>
        <dbReference type="Proteomes" id="UP000239899"/>
    </source>
</evidence>
<feature type="compositionally biased region" description="Low complexity" evidence="10">
    <location>
        <begin position="793"/>
        <end position="803"/>
    </location>
</feature>
<evidence type="ECO:0000256" key="4">
    <source>
        <dbReference type="ARBA" id="ARBA00022741"/>
    </source>
</evidence>
<feature type="compositionally biased region" description="Low complexity" evidence="10">
    <location>
        <begin position="644"/>
        <end position="672"/>
    </location>
</feature>
<feature type="compositionally biased region" description="Low complexity" evidence="10">
    <location>
        <begin position="511"/>
        <end position="520"/>
    </location>
</feature>
<dbReference type="Gene3D" id="1.10.510.10">
    <property type="entry name" value="Transferase(Phosphotransferase) domain 1"/>
    <property type="match status" value="1"/>
</dbReference>
<keyword evidence="2" id="KW-0723">Serine/threonine-protein kinase</keyword>
<dbReference type="Pfam" id="PF00069">
    <property type="entry name" value="Pkinase"/>
    <property type="match status" value="1"/>
</dbReference>
<sequence>MFKKLQQQLAAKREAGKAGPFSGKQLSVGSRVVKVDRLLGEGGFATIYRCTDVESGETFALKHFILTGYPEAERDAATEVGVMERLAGCPDVVRLHEAAFGGPSGGPPTAAFVLMDYCPETLVGWAQSRAWQLDDAQLLAVALPVARAVAAMHSLQPPLAHRDLKAENVLLGAHGGWVLCDFGSASGRHGVLESARDIALEEEVVRKYTTPAYRAPELYDLYAREYIGPPVDVWALGVLLYLLAWGRLPFEGEAKLQVLNGRYSMPDGRPPALRALIKDCLTVSPLQRPTMQQVVARLEALAPEDMQQAPASSTPVQAAAAPAAGAAAAVAESSGERQPLHERVPSQGWADFSSDSPAGLSSPGSGSHSRRHSGSLASWATFSPKRAAEVVAGAAGAVAAGAGSFWSSFGEQAPSEPSEPLVAPAEEDEVQALSSEVEALSSRQVARPPAQWPAHQPAAPAPKPAGAAEVSPLSAGLARMTLGGSAATPAPAPPQVATPAASTLRPPPPAASAAARAARPGSERGSMGSDAEMLREHCRVLEQLMEEKNEEVAQLRCVVQQQAAEIASLRQRLQRAEQAPSQQQQQHRPAGSTAASAAPAATPLAAGAPSSTPASSRMGQDVRVQVPGSSDSWVSFSAGGGGEAPTPTLLQPAAATASVRGSSRRQGSSSGSALDCTPASGSAAQAPAVEEALRSKLNLSSASLSGMMGPRSSAGLGSTFKDDQQRQPPMRSGGSGAALSSALSGGGSSASVSSVAGGAPLRSYPVQMTPDVGSSRSAPTSAQPSPLRGTNLAAASAAGNGSMSPPPGSPHHSRPGSSLSGRSLSPVKHRRTLTAPSGDLFQDLDPLH</sequence>
<dbReference type="AlphaFoldDB" id="A0A2P6THL9"/>
<comment type="catalytic activity">
    <reaction evidence="8">
        <text>L-seryl-[protein] + ATP = O-phospho-L-seryl-[protein] + ADP + H(+)</text>
        <dbReference type="Rhea" id="RHEA:17989"/>
        <dbReference type="Rhea" id="RHEA-COMP:9863"/>
        <dbReference type="Rhea" id="RHEA-COMP:11604"/>
        <dbReference type="ChEBI" id="CHEBI:15378"/>
        <dbReference type="ChEBI" id="CHEBI:29999"/>
        <dbReference type="ChEBI" id="CHEBI:30616"/>
        <dbReference type="ChEBI" id="CHEBI:83421"/>
        <dbReference type="ChEBI" id="CHEBI:456216"/>
        <dbReference type="EC" id="2.7.11.1"/>
    </reaction>
</comment>
<comment type="catalytic activity">
    <reaction evidence="7">
        <text>L-threonyl-[protein] + ATP = O-phospho-L-threonyl-[protein] + ADP + H(+)</text>
        <dbReference type="Rhea" id="RHEA:46608"/>
        <dbReference type="Rhea" id="RHEA-COMP:11060"/>
        <dbReference type="Rhea" id="RHEA-COMP:11605"/>
        <dbReference type="ChEBI" id="CHEBI:15378"/>
        <dbReference type="ChEBI" id="CHEBI:30013"/>
        <dbReference type="ChEBI" id="CHEBI:30616"/>
        <dbReference type="ChEBI" id="CHEBI:61977"/>
        <dbReference type="ChEBI" id="CHEBI:456216"/>
        <dbReference type="EC" id="2.7.11.1"/>
    </reaction>
</comment>
<proteinExistence type="predicted"/>
<dbReference type="EMBL" id="LHPG02000015">
    <property type="protein sequence ID" value="PRW33784.1"/>
    <property type="molecule type" value="Genomic_DNA"/>
</dbReference>
<dbReference type="SMART" id="SM00220">
    <property type="entry name" value="S_TKc"/>
    <property type="match status" value="1"/>
</dbReference>
<feature type="compositionally biased region" description="Polar residues" evidence="10">
    <location>
        <begin position="772"/>
        <end position="784"/>
    </location>
</feature>
<feature type="compositionally biased region" description="Low complexity" evidence="10">
    <location>
        <begin position="815"/>
        <end position="826"/>
    </location>
</feature>
<feature type="binding site" evidence="9">
    <location>
        <position position="62"/>
    </location>
    <ligand>
        <name>ATP</name>
        <dbReference type="ChEBI" id="CHEBI:30616"/>
    </ligand>
</feature>
<dbReference type="STRING" id="3076.A0A2P6THL9"/>
<evidence type="ECO:0000313" key="12">
    <source>
        <dbReference type="EMBL" id="PRW33784.1"/>
    </source>
</evidence>
<evidence type="ECO:0000256" key="7">
    <source>
        <dbReference type="ARBA" id="ARBA00047899"/>
    </source>
</evidence>
<keyword evidence="5" id="KW-0418">Kinase</keyword>
<dbReference type="PANTHER" id="PTHR22967">
    <property type="entry name" value="SERINE/THREONINE PROTEIN KINASE"/>
    <property type="match status" value="1"/>
</dbReference>
<evidence type="ECO:0000256" key="9">
    <source>
        <dbReference type="PROSITE-ProRule" id="PRU10141"/>
    </source>
</evidence>
<evidence type="ECO:0000256" key="8">
    <source>
        <dbReference type="ARBA" id="ARBA00048679"/>
    </source>
</evidence>
<evidence type="ECO:0000256" key="5">
    <source>
        <dbReference type="ARBA" id="ARBA00022777"/>
    </source>
</evidence>
<feature type="region of interest" description="Disordered" evidence="10">
    <location>
        <begin position="327"/>
        <end position="373"/>
    </location>
</feature>
<dbReference type="SUPFAM" id="SSF56112">
    <property type="entry name" value="Protein kinase-like (PK-like)"/>
    <property type="match status" value="1"/>
</dbReference>
<dbReference type="InterPro" id="IPR017441">
    <property type="entry name" value="Protein_kinase_ATP_BS"/>
</dbReference>
<protein>
    <recommendedName>
        <fullName evidence="1">non-specific serine/threonine protein kinase</fullName>
        <ecNumber evidence="1">2.7.11.1</ecNumber>
    </recommendedName>
</protein>
<name>A0A2P6THL9_CHLSO</name>
<dbReference type="Proteomes" id="UP000239899">
    <property type="component" value="Unassembled WGS sequence"/>
</dbReference>
<dbReference type="PROSITE" id="PS00108">
    <property type="entry name" value="PROTEIN_KINASE_ST"/>
    <property type="match status" value="1"/>
</dbReference>
<dbReference type="PROSITE" id="PS50011">
    <property type="entry name" value="PROTEIN_KINASE_DOM"/>
    <property type="match status" value="1"/>
</dbReference>
<feature type="compositionally biased region" description="Low complexity" evidence="10">
    <location>
        <begin position="446"/>
        <end position="468"/>
    </location>
</feature>
<feature type="compositionally biased region" description="Basic and acidic residues" evidence="10">
    <location>
        <begin position="334"/>
        <end position="344"/>
    </location>
</feature>
<keyword evidence="13" id="KW-1185">Reference proteome</keyword>
<feature type="region of interest" description="Disordered" evidence="10">
    <location>
        <begin position="567"/>
        <end position="687"/>
    </location>
</feature>
<keyword evidence="3" id="KW-0808">Transferase</keyword>
<dbReference type="PANTHER" id="PTHR22967:SF57">
    <property type="entry name" value="AUXILIN, ISOFORM A-RELATED"/>
    <property type="match status" value="1"/>
</dbReference>
<accession>A0A2P6THL9</accession>
<dbReference type="GO" id="GO:0004674">
    <property type="term" value="F:protein serine/threonine kinase activity"/>
    <property type="evidence" value="ECO:0007669"/>
    <property type="project" value="UniProtKB-KW"/>
</dbReference>
<dbReference type="InterPro" id="IPR008271">
    <property type="entry name" value="Ser/Thr_kinase_AS"/>
</dbReference>
<dbReference type="PROSITE" id="PS00107">
    <property type="entry name" value="PROTEIN_KINASE_ATP"/>
    <property type="match status" value="1"/>
</dbReference>